<dbReference type="GO" id="GO:0005634">
    <property type="term" value="C:nucleus"/>
    <property type="evidence" value="ECO:0007669"/>
    <property type="project" value="UniProtKB-SubCell"/>
</dbReference>
<sequence>MSSAIVVSQDAESLGLQIYSRKEKSLGVLVSNFLRLYNRDDVDLIGLDDAAGQLGVERRRIYDVVNILESIGIVARRGKNQYSWKGFGEIPRSLDELKEEGMRERLGYSSSNNSDKVSNGCEREEPLTLTPDDQENSSSSKMDQKKEKSLWLLAQNFVKMFLCSDDDLITLDSAAKALLSDSPDSVHMRSTSIFPVLDLF</sequence>
<evidence type="ECO:0000256" key="2">
    <source>
        <dbReference type="ARBA" id="ARBA00010940"/>
    </source>
</evidence>
<organism evidence="12">
    <name type="scientific">Arabidopsis thaliana</name>
    <name type="common">Mouse-ear cress</name>
    <dbReference type="NCBI Taxonomy" id="3702"/>
    <lineage>
        <taxon>Eukaryota</taxon>
        <taxon>Viridiplantae</taxon>
        <taxon>Streptophyta</taxon>
        <taxon>Embryophyta</taxon>
        <taxon>Tracheophyta</taxon>
        <taxon>Spermatophyta</taxon>
        <taxon>Magnoliopsida</taxon>
        <taxon>eudicotyledons</taxon>
        <taxon>Gunneridae</taxon>
        <taxon>Pentapetalae</taxon>
        <taxon>rosids</taxon>
        <taxon>malvids</taxon>
        <taxon>Brassicales</taxon>
        <taxon>Brassicaceae</taxon>
        <taxon>Camelineae</taxon>
        <taxon>Arabidopsis</taxon>
    </lineage>
</organism>
<dbReference type="SMART" id="SM01372">
    <property type="entry name" value="E2F_TDP"/>
    <property type="match status" value="2"/>
</dbReference>
<evidence type="ECO:0000256" key="8">
    <source>
        <dbReference type="ARBA" id="ARBA00023306"/>
    </source>
</evidence>
<dbReference type="InterPro" id="IPR015633">
    <property type="entry name" value="E2F"/>
</dbReference>
<dbReference type="InterPro" id="IPR036388">
    <property type="entry name" value="WH-like_DNA-bd_sf"/>
</dbReference>
<dbReference type="PANTHER" id="PTHR12081:SF7">
    <property type="entry name" value="TRANSCRIPTION FACTOR EFL-3"/>
    <property type="match status" value="1"/>
</dbReference>
<dbReference type="InterPro" id="IPR036390">
    <property type="entry name" value="WH_DNA-bd_sf"/>
</dbReference>
<feature type="domain" description="E2F/DP family winged-helix DNA-binding" evidence="11">
    <location>
        <begin position="145"/>
        <end position="198"/>
    </location>
</feature>
<dbReference type="EMBL" id="AJ417837">
    <property type="protein sequence ID" value="CAD10634.1"/>
    <property type="molecule type" value="mRNA"/>
</dbReference>
<keyword evidence="7 9" id="KW-0539">Nucleus</keyword>
<dbReference type="GO" id="GO:0005667">
    <property type="term" value="C:transcription regulator complex"/>
    <property type="evidence" value="ECO:0007669"/>
    <property type="project" value="InterPro"/>
</dbReference>
<comment type="subcellular location">
    <subcellularLocation>
        <location evidence="1 9">Nucleus</location>
    </subcellularLocation>
</comment>
<evidence type="ECO:0000256" key="9">
    <source>
        <dbReference type="RuleBase" id="RU003796"/>
    </source>
</evidence>
<evidence type="ECO:0000256" key="6">
    <source>
        <dbReference type="ARBA" id="ARBA00023163"/>
    </source>
</evidence>
<keyword evidence="6 9" id="KW-0804">Transcription</keyword>
<evidence type="ECO:0000256" key="7">
    <source>
        <dbReference type="ARBA" id="ARBA00023242"/>
    </source>
</evidence>
<keyword evidence="5 9" id="KW-0238">DNA-binding</keyword>
<keyword evidence="3" id="KW-0678">Repressor</keyword>
<dbReference type="Pfam" id="PF02319">
    <property type="entry name" value="WHD_E2F_TDP"/>
    <property type="match status" value="1"/>
</dbReference>
<dbReference type="AlphaFoldDB" id="Q8RYD7"/>
<name>Q8RYD7_ARATH</name>
<dbReference type="GO" id="GO:0000978">
    <property type="term" value="F:RNA polymerase II cis-regulatory region sequence-specific DNA binding"/>
    <property type="evidence" value="ECO:0007669"/>
    <property type="project" value="InterPro"/>
</dbReference>
<dbReference type="FunFam" id="1.10.10.10:FF:000073">
    <property type="entry name" value="E2F transcription factor 8"/>
    <property type="match status" value="1"/>
</dbReference>
<dbReference type="Gene3D" id="1.10.10.10">
    <property type="entry name" value="Winged helix-like DNA-binding domain superfamily/Winged helix DNA-binding domain"/>
    <property type="match status" value="2"/>
</dbReference>
<evidence type="ECO:0000256" key="3">
    <source>
        <dbReference type="ARBA" id="ARBA00022491"/>
    </source>
</evidence>
<gene>
    <name evidence="12" type="primary">e2Ff</name>
</gene>
<feature type="compositionally biased region" description="Polar residues" evidence="10">
    <location>
        <begin position="108"/>
        <end position="117"/>
    </location>
</feature>
<evidence type="ECO:0000256" key="4">
    <source>
        <dbReference type="ARBA" id="ARBA00023015"/>
    </source>
</evidence>
<evidence type="ECO:0000256" key="10">
    <source>
        <dbReference type="SAM" id="MobiDB-lite"/>
    </source>
</evidence>
<evidence type="ECO:0000256" key="5">
    <source>
        <dbReference type="ARBA" id="ARBA00023125"/>
    </source>
</evidence>
<dbReference type="PANTHER" id="PTHR12081">
    <property type="entry name" value="TRANSCRIPTION FACTOR E2F"/>
    <property type="match status" value="1"/>
</dbReference>
<dbReference type="SUPFAM" id="SSF46785">
    <property type="entry name" value="Winged helix' DNA-binding domain"/>
    <property type="match status" value="1"/>
</dbReference>
<reference evidence="12" key="1">
    <citation type="journal article" date="2002" name="J. Biol. Chem.">
        <title>The E2F family of transcription factors from Arabidopsis thaliana. Novel and conserved components of the retinoblastoma/E2F pathway in plants.</title>
        <authorList>
            <person name="Mariconti L."/>
            <person name="Pellegrini B."/>
            <person name="Cantoni R."/>
            <person name="Stevens R."/>
            <person name="Bergounioux C."/>
            <person name="Cella R."/>
            <person name="Albani D."/>
        </authorList>
    </citation>
    <scope>NUCLEOTIDE SEQUENCE</scope>
</reference>
<evidence type="ECO:0000256" key="1">
    <source>
        <dbReference type="ARBA" id="ARBA00004123"/>
    </source>
</evidence>
<keyword evidence="8" id="KW-0131">Cell cycle</keyword>
<feature type="region of interest" description="Disordered" evidence="10">
    <location>
        <begin position="104"/>
        <end position="143"/>
    </location>
</feature>
<dbReference type="GO" id="GO:0006357">
    <property type="term" value="P:regulation of transcription by RNA polymerase II"/>
    <property type="evidence" value="ECO:0007669"/>
    <property type="project" value="InterPro"/>
</dbReference>
<proteinExistence type="evidence at transcript level"/>
<dbReference type="InterPro" id="IPR003316">
    <property type="entry name" value="E2F_WHTH_DNA-bd_dom"/>
</dbReference>
<comment type="similarity">
    <text evidence="2 9">Belongs to the E2F/DP family.</text>
</comment>
<dbReference type="ExpressionAtlas" id="Q8RYD7">
    <property type="expression patterns" value="baseline and differential"/>
</dbReference>
<accession>Q8RYD7</accession>
<evidence type="ECO:0000313" key="12">
    <source>
        <dbReference type="EMBL" id="CAD10634.1"/>
    </source>
</evidence>
<evidence type="ECO:0000259" key="11">
    <source>
        <dbReference type="SMART" id="SM01372"/>
    </source>
</evidence>
<keyword evidence="4 9" id="KW-0805">Transcription regulation</keyword>
<protein>
    <submittedName>
        <fullName evidence="12">Transcription factor E2Ff</fullName>
    </submittedName>
</protein>
<feature type="domain" description="E2F/DP family winged-helix DNA-binding" evidence="11">
    <location>
        <begin position="21"/>
        <end position="86"/>
    </location>
</feature>